<keyword evidence="1" id="KW-1133">Transmembrane helix</keyword>
<feature type="transmembrane region" description="Helical" evidence="1">
    <location>
        <begin position="40"/>
        <end position="59"/>
    </location>
</feature>
<protein>
    <recommendedName>
        <fullName evidence="4">DUF5056 domain-containing protein</fullName>
    </recommendedName>
</protein>
<evidence type="ECO:0000256" key="1">
    <source>
        <dbReference type="SAM" id="Phobius"/>
    </source>
</evidence>
<dbReference type="HOGENOM" id="CLU_162646_0_0_10"/>
<feature type="transmembrane region" description="Helical" evidence="1">
    <location>
        <begin position="86"/>
        <end position="105"/>
    </location>
</feature>
<reference evidence="2 3" key="1">
    <citation type="submission" date="2013-04" db="EMBL/GenBank/DDBJ databases">
        <title>The Genome Sequence of Bacteroides massiliensis dnLKV3.</title>
        <authorList>
            <consortium name="The Broad Institute Genomics Platform"/>
            <consortium name="The Broad Institute Genome Sequencing Center for Infectious Disease"/>
            <person name="Earl A."/>
            <person name="Xavier R."/>
            <person name="Kuhn K."/>
            <person name="Stappenbeck T."/>
            <person name="Walker B."/>
            <person name="Young S."/>
            <person name="Zeng Q."/>
            <person name="Gargeya S."/>
            <person name="Fitzgerald M."/>
            <person name="Haas B."/>
            <person name="Abouelleil A."/>
            <person name="Allen A.W."/>
            <person name="Alvarado L."/>
            <person name="Arachchi H.M."/>
            <person name="Berlin A.M."/>
            <person name="Chapman S.B."/>
            <person name="Gainer-Dewar J."/>
            <person name="Goldberg J."/>
            <person name="Griggs A."/>
            <person name="Gujja S."/>
            <person name="Hansen M."/>
            <person name="Howarth C."/>
            <person name="Imamovic A."/>
            <person name="Ireland A."/>
            <person name="Larimer J."/>
            <person name="McCowan C."/>
            <person name="Murphy C."/>
            <person name="Pearson M."/>
            <person name="Poon T.W."/>
            <person name="Priest M."/>
            <person name="Roberts A."/>
            <person name="Saif S."/>
            <person name="Shea T."/>
            <person name="Sisk P."/>
            <person name="Sykes S."/>
            <person name="Wortman J."/>
            <person name="Nusbaum C."/>
            <person name="Birren B."/>
        </authorList>
    </citation>
    <scope>NUCLEOTIDE SEQUENCE [LARGE SCALE GENOMIC DNA]</scope>
    <source>
        <strain evidence="3">dnLKV3</strain>
    </source>
</reference>
<name>R9IEE5_9BACT</name>
<dbReference type="AlphaFoldDB" id="R9IEE5"/>
<dbReference type="InterPro" id="IPR032129">
    <property type="entry name" value="DUF5056"/>
</dbReference>
<dbReference type="Proteomes" id="UP000014200">
    <property type="component" value="Unassembled WGS sequence"/>
</dbReference>
<accession>R9IEE5</accession>
<gene>
    <name evidence="2" type="ORF">C802_02848</name>
</gene>
<keyword evidence="1" id="KW-0472">Membrane</keyword>
<dbReference type="GeneID" id="82155161"/>
<evidence type="ECO:0008006" key="4">
    <source>
        <dbReference type="Google" id="ProtNLM"/>
    </source>
</evidence>
<sequence>MMENDDKLIKNFMLANKHEIEDNGFSRRVIRNLPQQAKRLSDMLSVACAIVCCTFFYIFNGFEVLYQAISDIITSQAYYLISDTNFQSWVIATVVLAIIGVQRVCSFKW</sequence>
<dbReference type="PATRIC" id="fig|1235788.3.peg.2918"/>
<evidence type="ECO:0000313" key="3">
    <source>
        <dbReference type="Proteomes" id="UP000014200"/>
    </source>
</evidence>
<dbReference type="Pfam" id="PF16479">
    <property type="entry name" value="DUF5056"/>
    <property type="match status" value="1"/>
</dbReference>
<dbReference type="EMBL" id="ASSP01000017">
    <property type="protein sequence ID" value="EOS11735.1"/>
    <property type="molecule type" value="Genomic_DNA"/>
</dbReference>
<dbReference type="OrthoDB" id="1081447at2"/>
<comment type="caution">
    <text evidence="2">The sequence shown here is derived from an EMBL/GenBank/DDBJ whole genome shotgun (WGS) entry which is preliminary data.</text>
</comment>
<keyword evidence="1" id="KW-0812">Transmembrane</keyword>
<dbReference type="RefSeq" id="WP_016277184.1">
    <property type="nucleotide sequence ID" value="NZ_JABVZU010000003.1"/>
</dbReference>
<organism evidence="2 3">
    <name type="scientific">Phocaeicola sartorii</name>
    <dbReference type="NCBI Taxonomy" id="671267"/>
    <lineage>
        <taxon>Bacteria</taxon>
        <taxon>Pseudomonadati</taxon>
        <taxon>Bacteroidota</taxon>
        <taxon>Bacteroidia</taxon>
        <taxon>Bacteroidales</taxon>
        <taxon>Bacteroidaceae</taxon>
        <taxon>Phocaeicola</taxon>
    </lineage>
</organism>
<dbReference type="STRING" id="1235788.C802_02848"/>
<evidence type="ECO:0000313" key="2">
    <source>
        <dbReference type="EMBL" id="EOS11735.1"/>
    </source>
</evidence>
<proteinExistence type="predicted"/>
<keyword evidence="3" id="KW-1185">Reference proteome</keyword>